<proteinExistence type="predicted"/>
<dbReference type="RefSeq" id="WP_000835317.1">
    <property type="nucleotide sequence ID" value="NZ_CP143650.1"/>
</dbReference>
<sequence length="89" mass="9792">MKSIADINQQMNKVQSAIMALNAMNTTVQSVMIAGSKPVIRIARNGHCARLLEQGKASYTHVGHDGSGRFRQGVFELHGCRITWSESLH</sequence>
<dbReference type="EMBL" id="JZYX01000016">
    <property type="protein sequence ID" value="KJN27903.1"/>
    <property type="molecule type" value="Genomic_DNA"/>
</dbReference>
<comment type="caution">
    <text evidence="1">The sequence shown here is derived from an EMBL/GenBank/DDBJ whole genome shotgun (WGS) entry which is preliminary data.</text>
</comment>
<gene>
    <name evidence="1" type="ORF">SS37_09430</name>
</gene>
<accession>A0A0F1B1Q5</accession>
<evidence type="ECO:0000313" key="2">
    <source>
        <dbReference type="Proteomes" id="UP000033352"/>
    </source>
</evidence>
<organism evidence="1 2">
    <name type="scientific">Enterobacter sichuanensis</name>
    <dbReference type="NCBI Taxonomy" id="2071710"/>
    <lineage>
        <taxon>Bacteria</taxon>
        <taxon>Pseudomonadati</taxon>
        <taxon>Pseudomonadota</taxon>
        <taxon>Gammaproteobacteria</taxon>
        <taxon>Enterobacterales</taxon>
        <taxon>Enterobacteriaceae</taxon>
        <taxon>Enterobacter</taxon>
        <taxon>Enterobacter cloacae complex</taxon>
    </lineage>
</organism>
<evidence type="ECO:0000313" key="1">
    <source>
        <dbReference type="EMBL" id="KJN27903.1"/>
    </source>
</evidence>
<name>A0A0F1B1Q5_9ENTR</name>
<protein>
    <recommendedName>
        <fullName evidence="3">Prophage protein</fullName>
    </recommendedName>
</protein>
<dbReference type="OrthoDB" id="7065739at2"/>
<dbReference type="Proteomes" id="UP000033352">
    <property type="component" value="Unassembled WGS sequence"/>
</dbReference>
<dbReference type="PATRIC" id="fig|1619248.3.peg.957"/>
<dbReference type="AlphaFoldDB" id="A0A0F1B1Q5"/>
<evidence type="ECO:0008006" key="3">
    <source>
        <dbReference type="Google" id="ProtNLM"/>
    </source>
</evidence>
<reference evidence="1 2" key="1">
    <citation type="submission" date="2015-03" db="EMBL/GenBank/DDBJ databases">
        <authorList>
            <person name="McCorrison J."/>
            <person name="Sanka R."/>
            <person name="Adams M."/>
            <person name="Brinkac L."/>
            <person name="Nierman W."/>
            <person name="Sutton G."/>
            <person name="Nelson K."/>
            <person name="Kiedrowski L."/>
            <person name="Guerrero D."/>
            <person name="Bonomo R."/>
        </authorList>
    </citation>
    <scope>NUCLEOTIDE SEQUENCE [LARGE SCALE GENOMIC DNA]</scope>
    <source>
        <strain evidence="1 2">35699</strain>
    </source>
</reference>